<name>A0ABD0MCJ1_CIRMR</name>
<organism evidence="2 3">
    <name type="scientific">Cirrhinus mrigala</name>
    <name type="common">Mrigala</name>
    <dbReference type="NCBI Taxonomy" id="683832"/>
    <lineage>
        <taxon>Eukaryota</taxon>
        <taxon>Metazoa</taxon>
        <taxon>Chordata</taxon>
        <taxon>Craniata</taxon>
        <taxon>Vertebrata</taxon>
        <taxon>Euteleostomi</taxon>
        <taxon>Actinopterygii</taxon>
        <taxon>Neopterygii</taxon>
        <taxon>Teleostei</taxon>
        <taxon>Ostariophysi</taxon>
        <taxon>Cypriniformes</taxon>
        <taxon>Cyprinidae</taxon>
        <taxon>Labeoninae</taxon>
        <taxon>Labeonini</taxon>
        <taxon>Cirrhinus</taxon>
    </lineage>
</organism>
<proteinExistence type="predicted"/>
<evidence type="ECO:0000313" key="2">
    <source>
        <dbReference type="EMBL" id="KAL0146484.1"/>
    </source>
</evidence>
<dbReference type="PANTHER" id="PTHR19446">
    <property type="entry name" value="REVERSE TRANSCRIPTASES"/>
    <property type="match status" value="1"/>
</dbReference>
<feature type="domain" description="Reverse transcriptase" evidence="1">
    <location>
        <begin position="33"/>
        <end position="83"/>
    </location>
</feature>
<evidence type="ECO:0000259" key="1">
    <source>
        <dbReference type="Pfam" id="PF00078"/>
    </source>
</evidence>
<gene>
    <name evidence="2" type="ORF">M9458_058115</name>
</gene>
<dbReference type="EMBL" id="JAMKFB020000915">
    <property type="protein sequence ID" value="KAL0146484.1"/>
    <property type="molecule type" value="Genomic_DNA"/>
</dbReference>
<reference evidence="2 3" key="1">
    <citation type="submission" date="2024-05" db="EMBL/GenBank/DDBJ databases">
        <title>Genome sequencing and assembly of Indian major carp, Cirrhinus mrigala (Hamilton, 1822).</title>
        <authorList>
            <person name="Mohindra V."/>
            <person name="Chowdhury L.M."/>
            <person name="Lal K."/>
            <person name="Jena J.K."/>
        </authorList>
    </citation>
    <scope>NUCLEOTIDE SEQUENCE [LARGE SCALE GENOMIC DNA]</scope>
    <source>
        <strain evidence="2">CM1030</strain>
        <tissue evidence="2">Blood</tissue>
    </source>
</reference>
<protein>
    <recommendedName>
        <fullName evidence="1">Reverse transcriptase domain-containing protein</fullName>
    </recommendedName>
</protein>
<dbReference type="Proteomes" id="UP001529510">
    <property type="component" value="Unassembled WGS sequence"/>
</dbReference>
<dbReference type="Pfam" id="PF00078">
    <property type="entry name" value="RVT_1"/>
    <property type="match status" value="1"/>
</dbReference>
<dbReference type="InterPro" id="IPR000477">
    <property type="entry name" value="RT_dom"/>
</dbReference>
<evidence type="ECO:0000313" key="3">
    <source>
        <dbReference type="Proteomes" id="UP001529510"/>
    </source>
</evidence>
<sequence length="108" mass="12005">MALRRVQSGKSPGPDGLESEVYKEEANISLVLKKGKDPENCGSYRVISLLNVDLKLLSKILAFRLEKILPSVIDEDQTGFIKDAEKAFDRVDQQFDLTLISPCGHNVT</sequence>
<keyword evidence="3" id="KW-1185">Reference proteome</keyword>
<comment type="caution">
    <text evidence="2">The sequence shown here is derived from an EMBL/GenBank/DDBJ whole genome shotgun (WGS) entry which is preliminary data.</text>
</comment>
<accession>A0ABD0MCJ1</accession>
<dbReference type="AlphaFoldDB" id="A0ABD0MCJ1"/>